<reference evidence="2 3" key="1">
    <citation type="submission" date="2014-04" db="EMBL/GenBank/DDBJ databases">
        <authorList>
            <consortium name="DOE Joint Genome Institute"/>
            <person name="Kuo A."/>
            <person name="Kohler A."/>
            <person name="Nagy L.G."/>
            <person name="Floudas D."/>
            <person name="Copeland A."/>
            <person name="Barry K.W."/>
            <person name="Cichocki N."/>
            <person name="Veneault-Fourrey C."/>
            <person name="LaButti K."/>
            <person name="Lindquist E.A."/>
            <person name="Lipzen A."/>
            <person name="Lundell T."/>
            <person name="Morin E."/>
            <person name="Murat C."/>
            <person name="Sun H."/>
            <person name="Tunlid A."/>
            <person name="Henrissat B."/>
            <person name="Grigoriev I.V."/>
            <person name="Hibbett D.S."/>
            <person name="Martin F."/>
            <person name="Nordberg H.P."/>
            <person name="Cantor M.N."/>
            <person name="Hua S.X."/>
        </authorList>
    </citation>
    <scope>NUCLEOTIDE SEQUENCE [LARGE SCALE GENOMIC DNA]</scope>
    <source>
        <strain evidence="2 3">Foug A</strain>
    </source>
</reference>
<feature type="compositionally biased region" description="Low complexity" evidence="1">
    <location>
        <begin position="325"/>
        <end position="343"/>
    </location>
</feature>
<dbReference type="OrthoDB" id="2666400at2759"/>
<dbReference type="HOGENOM" id="CLU_016973_0_0_1"/>
<reference evidence="3" key="2">
    <citation type="submission" date="2015-01" db="EMBL/GenBank/DDBJ databases">
        <title>Evolutionary Origins and Diversification of the Mycorrhizal Mutualists.</title>
        <authorList>
            <consortium name="DOE Joint Genome Institute"/>
            <consortium name="Mycorrhizal Genomics Consortium"/>
            <person name="Kohler A."/>
            <person name="Kuo A."/>
            <person name="Nagy L.G."/>
            <person name="Floudas D."/>
            <person name="Copeland A."/>
            <person name="Barry K.W."/>
            <person name="Cichocki N."/>
            <person name="Veneault-Fourrey C."/>
            <person name="LaButti K."/>
            <person name="Lindquist E.A."/>
            <person name="Lipzen A."/>
            <person name="Lundell T."/>
            <person name="Morin E."/>
            <person name="Murat C."/>
            <person name="Riley R."/>
            <person name="Ohm R."/>
            <person name="Sun H."/>
            <person name="Tunlid A."/>
            <person name="Henrissat B."/>
            <person name="Grigoriev I.V."/>
            <person name="Hibbett D.S."/>
            <person name="Martin F."/>
        </authorList>
    </citation>
    <scope>NUCLEOTIDE SEQUENCE [LARGE SCALE GENOMIC DNA]</scope>
    <source>
        <strain evidence="3">Foug A</strain>
    </source>
</reference>
<dbReference type="AlphaFoldDB" id="A0A0C2YM61"/>
<proteinExistence type="predicted"/>
<dbReference type="InParanoid" id="A0A0C2YM61"/>
<keyword evidence="3" id="KW-1185">Reference proteome</keyword>
<evidence type="ECO:0000256" key="1">
    <source>
        <dbReference type="SAM" id="MobiDB-lite"/>
    </source>
</evidence>
<name>A0A0C2YM61_9AGAM</name>
<gene>
    <name evidence="2" type="ORF">SCLCIDRAFT_33935</name>
</gene>
<organism evidence="2 3">
    <name type="scientific">Scleroderma citrinum Foug A</name>
    <dbReference type="NCBI Taxonomy" id="1036808"/>
    <lineage>
        <taxon>Eukaryota</taxon>
        <taxon>Fungi</taxon>
        <taxon>Dikarya</taxon>
        <taxon>Basidiomycota</taxon>
        <taxon>Agaricomycotina</taxon>
        <taxon>Agaricomycetes</taxon>
        <taxon>Agaricomycetidae</taxon>
        <taxon>Boletales</taxon>
        <taxon>Sclerodermatineae</taxon>
        <taxon>Sclerodermataceae</taxon>
        <taxon>Scleroderma</taxon>
    </lineage>
</organism>
<dbReference type="EMBL" id="KN822317">
    <property type="protein sequence ID" value="KIM50858.1"/>
    <property type="molecule type" value="Genomic_DNA"/>
</dbReference>
<accession>A0A0C2YM61</accession>
<evidence type="ECO:0000313" key="2">
    <source>
        <dbReference type="EMBL" id="KIM50858.1"/>
    </source>
</evidence>
<feature type="compositionally biased region" description="Low complexity" evidence="1">
    <location>
        <begin position="360"/>
        <end position="376"/>
    </location>
</feature>
<sequence length="399" mass="44618">MHQAWYASAHCKQNGESTNDYYACQSKHYEAHREEEDYPQLWEEIHKYWTKNITGTKDMSSKVQTWCNVKGIHIFGCVIYSGNDEAVRQAQGIFAGSTLCMELASERQTDVAKLLDYLTMVVKYKVLNPAAPVQLPDFTVLSQPLYNRALALRPQESRQDRSWCVLPMVTMYKFYKSDIMHTQKNIPWKSVLNLLYEHQYVIIDWPAGVDAVGPSFNVKSLTADELCALTVPFLKEQMGADYFAEGLGDDNKGTGQVVPTPKSLFYLQHWTTEQAQLFCRADPEMFNIPLIINMDNCSLCILSDSQKFLNGVPKHMLPKPQKGASSTLSLPPSSPPVGEESPVQGHVPMNVAAIRHAHHPSLAASRHSSPPSSPTAEPLQPSAQRRGSVNMAAICSESK</sequence>
<dbReference type="Proteomes" id="UP000053989">
    <property type="component" value="Unassembled WGS sequence"/>
</dbReference>
<feature type="region of interest" description="Disordered" evidence="1">
    <location>
        <begin position="313"/>
        <end position="399"/>
    </location>
</feature>
<evidence type="ECO:0000313" key="3">
    <source>
        <dbReference type="Proteomes" id="UP000053989"/>
    </source>
</evidence>
<protein>
    <submittedName>
        <fullName evidence="2">Uncharacterized protein</fullName>
    </submittedName>
</protein>